<comment type="caution">
    <text evidence="3">The sequence shown here is derived from an EMBL/GenBank/DDBJ whole genome shotgun (WGS) entry which is preliminary data.</text>
</comment>
<feature type="transmembrane region" description="Helical" evidence="1">
    <location>
        <begin position="139"/>
        <end position="160"/>
    </location>
</feature>
<keyword evidence="2" id="KW-0732">Signal</keyword>
<protein>
    <submittedName>
        <fullName evidence="3">Uncharacterized protein</fullName>
    </submittedName>
</protein>
<proteinExistence type="predicted"/>
<gene>
    <name evidence="3" type="ORF">H9846_03370</name>
</gene>
<feature type="chain" id="PRO_5038513603" evidence="2">
    <location>
        <begin position="31"/>
        <end position="255"/>
    </location>
</feature>
<keyword evidence="1" id="KW-0812">Transmembrane</keyword>
<evidence type="ECO:0000256" key="1">
    <source>
        <dbReference type="SAM" id="Phobius"/>
    </source>
</evidence>
<dbReference type="Proteomes" id="UP000886751">
    <property type="component" value="Unassembled WGS sequence"/>
</dbReference>
<evidence type="ECO:0000256" key="2">
    <source>
        <dbReference type="SAM" id="SignalP"/>
    </source>
</evidence>
<name>A0A9D2BV19_9FIRM</name>
<reference evidence="3" key="2">
    <citation type="submission" date="2021-04" db="EMBL/GenBank/DDBJ databases">
        <authorList>
            <person name="Gilroy R."/>
        </authorList>
    </citation>
    <scope>NUCLEOTIDE SEQUENCE</scope>
    <source>
        <strain evidence="3">ChiHecec2B26-7398</strain>
    </source>
</reference>
<evidence type="ECO:0000313" key="3">
    <source>
        <dbReference type="EMBL" id="HIX94479.1"/>
    </source>
</evidence>
<keyword evidence="1" id="KW-1133">Transmembrane helix</keyword>
<sequence>MKTVSHAALCRLLAVLCLVFALCLAWPARASANSAGLPELTVLVPHAPKDMTVTLLDPDQQPVKELYGPERRGWEAYYRLTYAEQPPAGCWLRLQSGGSAVVCALPPEAFAEYNSLVTVQLGGAGATPRLTVGQPLTRRLLLCALRLLLTLGIEGTVFWLHGYRSKQSWRVFLLLNLATQLFVNVVFAGPYLNTYAATLALFGYLLVEAIVFGVEIAVCGKYMPEHGPQQARDCAALANFVSAVAGALVLAWLPV</sequence>
<keyword evidence="1" id="KW-0472">Membrane</keyword>
<feature type="transmembrane region" description="Helical" evidence="1">
    <location>
        <begin position="198"/>
        <end position="222"/>
    </location>
</feature>
<feature type="transmembrane region" description="Helical" evidence="1">
    <location>
        <begin position="172"/>
        <end position="192"/>
    </location>
</feature>
<organism evidence="3 4">
    <name type="scientific">Candidatus Gemmiger excrementipullorum</name>
    <dbReference type="NCBI Taxonomy" id="2838610"/>
    <lineage>
        <taxon>Bacteria</taxon>
        <taxon>Bacillati</taxon>
        <taxon>Bacillota</taxon>
        <taxon>Clostridia</taxon>
        <taxon>Eubacteriales</taxon>
        <taxon>Gemmiger</taxon>
    </lineage>
</organism>
<feature type="transmembrane region" description="Helical" evidence="1">
    <location>
        <begin position="234"/>
        <end position="253"/>
    </location>
</feature>
<dbReference type="AlphaFoldDB" id="A0A9D2BV19"/>
<dbReference type="EMBL" id="DXEI01000054">
    <property type="protein sequence ID" value="HIX94479.1"/>
    <property type="molecule type" value="Genomic_DNA"/>
</dbReference>
<accession>A0A9D2BV19</accession>
<feature type="signal peptide" evidence="2">
    <location>
        <begin position="1"/>
        <end position="30"/>
    </location>
</feature>
<evidence type="ECO:0000313" key="4">
    <source>
        <dbReference type="Proteomes" id="UP000886751"/>
    </source>
</evidence>
<reference evidence="3" key="1">
    <citation type="journal article" date="2021" name="PeerJ">
        <title>Extensive microbial diversity within the chicken gut microbiome revealed by metagenomics and culture.</title>
        <authorList>
            <person name="Gilroy R."/>
            <person name="Ravi A."/>
            <person name="Getino M."/>
            <person name="Pursley I."/>
            <person name="Horton D.L."/>
            <person name="Alikhan N.F."/>
            <person name="Baker D."/>
            <person name="Gharbi K."/>
            <person name="Hall N."/>
            <person name="Watson M."/>
            <person name="Adriaenssens E.M."/>
            <person name="Foster-Nyarko E."/>
            <person name="Jarju S."/>
            <person name="Secka A."/>
            <person name="Antonio M."/>
            <person name="Oren A."/>
            <person name="Chaudhuri R.R."/>
            <person name="La Ragione R."/>
            <person name="Hildebrand F."/>
            <person name="Pallen M.J."/>
        </authorList>
    </citation>
    <scope>NUCLEOTIDE SEQUENCE</scope>
    <source>
        <strain evidence="3">ChiHecec2B26-7398</strain>
    </source>
</reference>